<reference evidence="2 3" key="1">
    <citation type="journal article" date="2011" name="J. Bacteriol.">
        <title>Draft genome of the psychrotolerant acidophile Acidithiobacillus ferrivorans SS3.</title>
        <authorList>
            <person name="Liljeqvist M."/>
            <person name="Valdes J."/>
            <person name="Holmes D.S."/>
            <person name="Dopson M."/>
        </authorList>
    </citation>
    <scope>NUCLEOTIDE SEQUENCE [LARGE SCALE GENOMIC DNA]</scope>
    <source>
        <strain evidence="2 3">SS3</strain>
    </source>
</reference>
<sequence>MLDFSPVICELQGWSQGWLGIALTVAGLTLAVALMVYLRWYIGIVYVFIGALGLYYGWPILEDWFHIQLDCSVVQSQFAQFEHYQQNTQACENNLLAVDSQTGEDCSCNGTSATPQCMSYASVCNSQISNYETSNNYCSCATAVRMENSTPVCVNYPTASTPTVTNTAQYQCSSSTSIAWAPTDYCSNTAYANIKATATFIYPAKGGTKFGAGAIVGTAYYTMQTTIDNPTGQPIPASWYAQTDDSGWYFLNGHQVASSPMSYAQMNRYPITLNPGANTLDVTVWNWPGNNPQPPYNNPNPTGTVDEITGTSGNTIYSATGNGSWRMVAGPPTTPTNLPASRTNCYTQSCATP</sequence>
<dbReference type="AlphaFoldDB" id="G0JUE4"/>
<dbReference type="Gene3D" id="2.60.120.260">
    <property type="entry name" value="Galactose-binding domain-like"/>
    <property type="match status" value="1"/>
</dbReference>
<keyword evidence="1" id="KW-0472">Membrane</keyword>
<keyword evidence="1" id="KW-1133">Transmembrane helix</keyword>
<evidence type="ECO:0000256" key="1">
    <source>
        <dbReference type="SAM" id="Phobius"/>
    </source>
</evidence>
<dbReference type="STRING" id="743299.Acife_3040"/>
<proteinExistence type="predicted"/>
<feature type="transmembrane region" description="Helical" evidence="1">
    <location>
        <begin position="44"/>
        <end position="61"/>
    </location>
</feature>
<gene>
    <name evidence="2" type="ORF">Acife_3040</name>
</gene>
<dbReference type="HOGENOM" id="CLU_784421_0_0_6"/>
<dbReference type="EMBL" id="CP002985">
    <property type="protein sequence ID" value="AEM49113.1"/>
    <property type="molecule type" value="Genomic_DNA"/>
</dbReference>
<accession>G0JUE4</accession>
<evidence type="ECO:0000313" key="3">
    <source>
        <dbReference type="Proteomes" id="UP000009220"/>
    </source>
</evidence>
<organism evidence="2 3">
    <name type="scientific">Acidithiobacillus ferrivorans SS3</name>
    <dbReference type="NCBI Taxonomy" id="743299"/>
    <lineage>
        <taxon>Bacteria</taxon>
        <taxon>Pseudomonadati</taxon>
        <taxon>Pseudomonadota</taxon>
        <taxon>Acidithiobacillia</taxon>
        <taxon>Acidithiobacillales</taxon>
        <taxon>Acidithiobacillaceae</taxon>
        <taxon>Acidithiobacillus</taxon>
    </lineage>
</organism>
<protein>
    <submittedName>
        <fullName evidence="2">Uncharacterized protein</fullName>
    </submittedName>
</protein>
<dbReference type="Proteomes" id="UP000009220">
    <property type="component" value="Chromosome"/>
</dbReference>
<evidence type="ECO:0000313" key="2">
    <source>
        <dbReference type="EMBL" id="AEM49113.1"/>
    </source>
</evidence>
<name>G0JUE4_9PROT</name>
<dbReference type="KEGG" id="afi:Acife_3040"/>
<keyword evidence="1" id="KW-0812">Transmembrane</keyword>
<dbReference type="RefSeq" id="WP_014030351.1">
    <property type="nucleotide sequence ID" value="NC_015942.1"/>
</dbReference>
<dbReference type="eggNOG" id="ENOG5031FJ9">
    <property type="taxonomic scope" value="Bacteria"/>
</dbReference>
<feature type="transmembrane region" description="Helical" evidence="1">
    <location>
        <begin position="17"/>
        <end position="37"/>
    </location>
</feature>